<dbReference type="SMART" id="SM00909">
    <property type="entry name" value="Germane"/>
    <property type="match status" value="1"/>
</dbReference>
<evidence type="ECO:0000259" key="1">
    <source>
        <dbReference type="SMART" id="SM00909"/>
    </source>
</evidence>
<evidence type="ECO:0000313" key="2">
    <source>
        <dbReference type="EMBL" id="ONN28131.1"/>
    </source>
</evidence>
<dbReference type="Pfam" id="PF10646">
    <property type="entry name" value="Germane"/>
    <property type="match status" value="1"/>
</dbReference>
<dbReference type="Proteomes" id="UP000242616">
    <property type="component" value="Unassembled WGS sequence"/>
</dbReference>
<dbReference type="EMBL" id="LBFC01000001">
    <property type="protein sequence ID" value="ONN28131.1"/>
    <property type="molecule type" value="Genomic_DNA"/>
</dbReference>
<keyword evidence="3" id="KW-1185">Reference proteome</keyword>
<gene>
    <name evidence="2" type="ORF">XJ44_00245</name>
</gene>
<organism evidence="2 3">
    <name type="scientific">Thermosipho affectus</name>
    <dbReference type="NCBI Taxonomy" id="660294"/>
    <lineage>
        <taxon>Bacteria</taxon>
        <taxon>Thermotogati</taxon>
        <taxon>Thermotogota</taxon>
        <taxon>Thermotogae</taxon>
        <taxon>Thermotogales</taxon>
        <taxon>Fervidobacteriaceae</taxon>
        <taxon>Thermosipho</taxon>
    </lineage>
</organism>
<protein>
    <recommendedName>
        <fullName evidence="1">GerMN domain-containing protein</fullName>
    </recommendedName>
</protein>
<dbReference type="InterPro" id="IPR019606">
    <property type="entry name" value="GerMN"/>
</dbReference>
<dbReference type="RefSeq" id="WP_075665087.1">
    <property type="nucleotide sequence ID" value="NZ_LBFC01000001.1"/>
</dbReference>
<accession>A0ABX3IJX0</accession>
<comment type="caution">
    <text evidence="2">The sequence shown here is derived from an EMBL/GenBank/DDBJ whole genome shotgun (WGS) entry which is preliminary data.</text>
</comment>
<name>A0ABX3IJX0_9BACT</name>
<sequence>MKKLILLFLFFSLFLFSSEIAFVKNDDIIFLDVGKINSVQEIFEKLSTYKLSDGIETFVPKGILNAYYFVDTALIIDLSSKSIQNYSIDREVMLVLQILYSLFENINGIDRIYILVDGEQTDIFIKSVNVYFSFPKELYVKKGE</sequence>
<reference evidence="2 3" key="1">
    <citation type="submission" date="2015-06" db="EMBL/GenBank/DDBJ databases">
        <title>Genome sequencing of Thermotogales isolates from hydrothermal vents.</title>
        <authorList>
            <person name="Haverkamp T.H."/>
            <person name="Kublanov I.V."/>
            <person name="Nesbo C.L."/>
        </authorList>
    </citation>
    <scope>NUCLEOTIDE SEQUENCE [LARGE SCALE GENOMIC DNA]</scope>
    <source>
        <strain evidence="3">ik275mar</strain>
    </source>
</reference>
<proteinExistence type="predicted"/>
<feature type="domain" description="GerMN" evidence="1">
    <location>
        <begin position="39"/>
        <end position="125"/>
    </location>
</feature>
<evidence type="ECO:0000313" key="3">
    <source>
        <dbReference type="Proteomes" id="UP000242616"/>
    </source>
</evidence>